<evidence type="ECO:0000259" key="9">
    <source>
        <dbReference type="Pfam" id="PF00676"/>
    </source>
</evidence>
<dbReference type="NCBIfam" id="TIGR03182">
    <property type="entry name" value="PDH_E1_alph_y"/>
    <property type="match status" value="1"/>
</dbReference>
<keyword evidence="5 8" id="KW-0560">Oxidoreductase</keyword>
<dbReference type="InterPro" id="IPR001017">
    <property type="entry name" value="DH_E1"/>
</dbReference>
<gene>
    <name evidence="8" type="primary">pdhA</name>
    <name evidence="10" type="ORF">A8C56_10460</name>
</gene>
<dbReference type="Pfam" id="PF00676">
    <property type="entry name" value="E1_dh"/>
    <property type="match status" value="1"/>
</dbReference>
<comment type="function">
    <text evidence="8">The pyruvate dehydrogenase complex catalyzes the overall conversion of pyruvate to acetyl-CoA and CO(2).</text>
</comment>
<evidence type="ECO:0000256" key="6">
    <source>
        <dbReference type="ARBA" id="ARBA00023052"/>
    </source>
</evidence>
<keyword evidence="6 8" id="KW-0786">Thiamine pyrophosphate</keyword>
<keyword evidence="7 8" id="KW-0670">Pyruvate</keyword>
<dbReference type="InterPro" id="IPR029061">
    <property type="entry name" value="THDP-binding"/>
</dbReference>
<dbReference type="OrthoDB" id="9769337at2"/>
<comment type="catalytic activity">
    <reaction evidence="8">
        <text>N(6)-[(R)-lipoyl]-L-lysyl-[protein] + pyruvate + H(+) = N(6)-[(R)-S(8)-acetyldihydrolipoyl]-L-lysyl-[protein] + CO2</text>
        <dbReference type="Rhea" id="RHEA:19189"/>
        <dbReference type="Rhea" id="RHEA-COMP:10474"/>
        <dbReference type="Rhea" id="RHEA-COMP:10478"/>
        <dbReference type="ChEBI" id="CHEBI:15361"/>
        <dbReference type="ChEBI" id="CHEBI:15378"/>
        <dbReference type="ChEBI" id="CHEBI:16526"/>
        <dbReference type="ChEBI" id="CHEBI:83099"/>
        <dbReference type="ChEBI" id="CHEBI:83111"/>
        <dbReference type="EC" id="1.2.4.1"/>
    </reaction>
</comment>
<evidence type="ECO:0000256" key="3">
    <source>
        <dbReference type="ARBA" id="ARBA00012281"/>
    </source>
</evidence>
<dbReference type="STRING" id="1176587.A8C56_10460"/>
<keyword evidence="11" id="KW-1185">Reference proteome</keyword>
<evidence type="ECO:0000256" key="5">
    <source>
        <dbReference type="ARBA" id="ARBA00023002"/>
    </source>
</evidence>
<comment type="subunit">
    <text evidence="2 8">Heterodimer of an alpha and a beta chain.</text>
</comment>
<name>A0A1A9I8C7_9BACT</name>
<sequence>MATKFSKETYLYWYELMQLIRTFELTAEEKYKMEGKIRGFFHAYVGQEAIAAGCMTATKPEDIFITGYRDHGLAISKGVSVDSCMAELYGKATGCAKGKGGSMHFFGKEQHFYGGHGIVGAQIGVGTGLAFAEHYKGTENVVLCFFGDGAARQGILHESFNLAMLWKLPVIYICENNNYAMGTSVERTSNIHDIYKLGAAYDMPSEMVDGMDPETVHEAVAKAVKRAREKGGPTLLEIKTYRYKGHSISDPQKYRTKEEVDEYKAKDPINQLRKTILDSKTATEAQIREIDTRCDEVVAASVKFAEESPFPNDDEVLKDVYVDEHYPFITD</sequence>
<feature type="domain" description="Dehydrogenase E1 component" evidence="9">
    <location>
        <begin position="17"/>
        <end position="311"/>
    </location>
</feature>
<dbReference type="FunFam" id="3.40.50.970:FF:000013">
    <property type="entry name" value="Pyruvate dehydrogenase E1 component subunit alpha"/>
    <property type="match status" value="1"/>
</dbReference>
<dbReference type="PANTHER" id="PTHR11516:SF60">
    <property type="entry name" value="PYRUVATE DEHYDROGENASE E1 COMPONENT SUBUNIT ALPHA"/>
    <property type="match status" value="1"/>
</dbReference>
<reference evidence="10 11" key="1">
    <citation type="submission" date="2016-05" db="EMBL/GenBank/DDBJ databases">
        <title>Niabella ginsenosidivorans BS26 whole genome sequencing.</title>
        <authorList>
            <person name="Im W.T."/>
            <person name="Siddiqi M.Z."/>
        </authorList>
    </citation>
    <scope>NUCLEOTIDE SEQUENCE [LARGE SCALE GENOMIC DNA]</scope>
    <source>
        <strain evidence="10 11">BS26</strain>
    </source>
</reference>
<dbReference type="GO" id="GO:0006086">
    <property type="term" value="P:pyruvate decarboxylation to acetyl-CoA"/>
    <property type="evidence" value="ECO:0007669"/>
    <property type="project" value="InterPro"/>
</dbReference>
<dbReference type="Proteomes" id="UP000077667">
    <property type="component" value="Chromosome"/>
</dbReference>
<evidence type="ECO:0000256" key="2">
    <source>
        <dbReference type="ARBA" id="ARBA00011870"/>
    </source>
</evidence>
<evidence type="ECO:0000313" key="11">
    <source>
        <dbReference type="Proteomes" id="UP000077667"/>
    </source>
</evidence>
<dbReference type="CDD" id="cd02000">
    <property type="entry name" value="TPP_E1_PDC_ADC_BCADC"/>
    <property type="match status" value="1"/>
</dbReference>
<dbReference type="KEGG" id="nia:A8C56_10460"/>
<evidence type="ECO:0000256" key="4">
    <source>
        <dbReference type="ARBA" id="ARBA00014159"/>
    </source>
</evidence>
<organism evidence="10 11">
    <name type="scientific">Niabella ginsenosidivorans</name>
    <dbReference type="NCBI Taxonomy" id="1176587"/>
    <lineage>
        <taxon>Bacteria</taxon>
        <taxon>Pseudomonadati</taxon>
        <taxon>Bacteroidota</taxon>
        <taxon>Chitinophagia</taxon>
        <taxon>Chitinophagales</taxon>
        <taxon>Chitinophagaceae</taxon>
        <taxon>Niabella</taxon>
    </lineage>
</organism>
<dbReference type="InterPro" id="IPR017597">
    <property type="entry name" value="Pyrv_DH_E1_asu_subgrp-y"/>
</dbReference>
<accession>A0A1A9I8C7</accession>
<dbReference type="InterPro" id="IPR050642">
    <property type="entry name" value="PDH_E1_Alpha_Subunit"/>
</dbReference>
<dbReference type="SUPFAM" id="SSF52518">
    <property type="entry name" value="Thiamin diphosphate-binding fold (THDP-binding)"/>
    <property type="match status" value="1"/>
</dbReference>
<dbReference type="AlphaFoldDB" id="A0A1A9I8C7"/>
<dbReference type="Gene3D" id="3.40.50.970">
    <property type="match status" value="1"/>
</dbReference>
<dbReference type="PANTHER" id="PTHR11516">
    <property type="entry name" value="PYRUVATE DEHYDROGENASE E1 COMPONENT, ALPHA SUBUNIT BACTERIAL AND ORGANELLAR"/>
    <property type="match status" value="1"/>
</dbReference>
<evidence type="ECO:0000313" key="10">
    <source>
        <dbReference type="EMBL" id="ANH83843.1"/>
    </source>
</evidence>
<evidence type="ECO:0000256" key="8">
    <source>
        <dbReference type="RuleBase" id="RU361139"/>
    </source>
</evidence>
<dbReference type="GO" id="GO:0004739">
    <property type="term" value="F:pyruvate dehydrogenase (acetyl-transferring) activity"/>
    <property type="evidence" value="ECO:0007669"/>
    <property type="project" value="UniProtKB-UniRule"/>
</dbReference>
<dbReference type="RefSeq" id="WP_067761867.1">
    <property type="nucleotide sequence ID" value="NZ_CP015772.1"/>
</dbReference>
<evidence type="ECO:0000256" key="1">
    <source>
        <dbReference type="ARBA" id="ARBA00001964"/>
    </source>
</evidence>
<dbReference type="EC" id="1.2.4.1" evidence="3 8"/>
<evidence type="ECO:0000256" key="7">
    <source>
        <dbReference type="ARBA" id="ARBA00023317"/>
    </source>
</evidence>
<dbReference type="EMBL" id="CP015772">
    <property type="protein sequence ID" value="ANH83843.1"/>
    <property type="molecule type" value="Genomic_DNA"/>
</dbReference>
<proteinExistence type="predicted"/>
<protein>
    <recommendedName>
        <fullName evidence="4 8">Pyruvate dehydrogenase E1 component subunit alpha</fullName>
        <ecNumber evidence="3 8">1.2.4.1</ecNumber>
    </recommendedName>
</protein>
<comment type="cofactor">
    <cofactor evidence="1 8">
        <name>thiamine diphosphate</name>
        <dbReference type="ChEBI" id="CHEBI:58937"/>
    </cofactor>
</comment>